<evidence type="ECO:0000256" key="1">
    <source>
        <dbReference type="ARBA" id="ARBA00000085"/>
    </source>
</evidence>
<evidence type="ECO:0000313" key="8">
    <source>
        <dbReference type="EMBL" id="NGQ93040.1"/>
    </source>
</evidence>
<dbReference type="InterPro" id="IPR001789">
    <property type="entry name" value="Sig_transdc_resp-reg_receiver"/>
</dbReference>
<dbReference type="Proteomes" id="UP000474758">
    <property type="component" value="Unassembled WGS sequence"/>
</dbReference>
<dbReference type="SUPFAM" id="SSF52172">
    <property type="entry name" value="CheY-like"/>
    <property type="match status" value="1"/>
</dbReference>
<dbReference type="EC" id="2.7.13.3" evidence="2"/>
<dbReference type="InterPro" id="IPR011006">
    <property type="entry name" value="CheY-like_superfamily"/>
</dbReference>
<organism evidence="8 9">
    <name type="scientific">Paragemmobacter kunshanensis</name>
    <dbReference type="NCBI Taxonomy" id="2583234"/>
    <lineage>
        <taxon>Bacteria</taxon>
        <taxon>Pseudomonadati</taxon>
        <taxon>Pseudomonadota</taxon>
        <taxon>Alphaproteobacteria</taxon>
        <taxon>Rhodobacterales</taxon>
        <taxon>Paracoccaceae</taxon>
        <taxon>Paragemmobacter</taxon>
    </lineage>
</organism>
<evidence type="ECO:0000259" key="7">
    <source>
        <dbReference type="PROSITE" id="PS50110"/>
    </source>
</evidence>
<dbReference type="FunFam" id="1.10.287.130:FF:000037">
    <property type="entry name" value="Hybrid sensor histidine kinase/response regulator"/>
    <property type="match status" value="1"/>
</dbReference>
<dbReference type="Pfam" id="PF02518">
    <property type="entry name" value="HATPase_c"/>
    <property type="match status" value="1"/>
</dbReference>
<dbReference type="Pfam" id="PF00072">
    <property type="entry name" value="Response_reg"/>
    <property type="match status" value="1"/>
</dbReference>
<dbReference type="GO" id="GO:0000155">
    <property type="term" value="F:phosphorelay sensor kinase activity"/>
    <property type="evidence" value="ECO:0007669"/>
    <property type="project" value="InterPro"/>
</dbReference>
<dbReference type="SMART" id="SM00448">
    <property type="entry name" value="REC"/>
    <property type="match status" value="1"/>
</dbReference>
<keyword evidence="3 4" id="KW-0597">Phosphoprotein</keyword>
<dbReference type="InterPro" id="IPR003661">
    <property type="entry name" value="HisK_dim/P_dom"/>
</dbReference>
<feature type="domain" description="Response regulatory" evidence="7">
    <location>
        <begin position="466"/>
        <end position="582"/>
    </location>
</feature>
<accession>A0A6M1TXW9</accession>
<dbReference type="InterPro" id="IPR003594">
    <property type="entry name" value="HATPase_dom"/>
</dbReference>
<dbReference type="AlphaFoldDB" id="A0A6M1TXW9"/>
<protein>
    <recommendedName>
        <fullName evidence="2">histidine kinase</fullName>
        <ecNumber evidence="2">2.7.13.3</ecNumber>
    </recommendedName>
</protein>
<dbReference type="PRINTS" id="PR00344">
    <property type="entry name" value="BCTRLSENSOR"/>
</dbReference>
<dbReference type="Gene3D" id="1.10.287.130">
    <property type="match status" value="1"/>
</dbReference>
<dbReference type="Gene3D" id="3.40.50.2300">
    <property type="match status" value="1"/>
</dbReference>
<dbReference type="InterPro" id="IPR004358">
    <property type="entry name" value="Sig_transdc_His_kin-like_C"/>
</dbReference>
<keyword evidence="9" id="KW-1185">Reference proteome</keyword>
<evidence type="ECO:0000256" key="3">
    <source>
        <dbReference type="ARBA" id="ARBA00022553"/>
    </source>
</evidence>
<keyword evidence="5" id="KW-1133">Transmembrane helix</keyword>
<dbReference type="RefSeq" id="WP_165053543.1">
    <property type="nucleotide sequence ID" value="NZ_JAALFE010000029.1"/>
</dbReference>
<dbReference type="InterPro" id="IPR005467">
    <property type="entry name" value="His_kinase_dom"/>
</dbReference>
<dbReference type="PROSITE" id="PS50109">
    <property type="entry name" value="HIS_KIN"/>
    <property type="match status" value="1"/>
</dbReference>
<dbReference type="Gene3D" id="3.30.565.10">
    <property type="entry name" value="Histidine kinase-like ATPase, C-terminal domain"/>
    <property type="match status" value="1"/>
</dbReference>
<keyword evidence="5" id="KW-0812">Transmembrane</keyword>
<dbReference type="InterPro" id="IPR036890">
    <property type="entry name" value="HATPase_C_sf"/>
</dbReference>
<dbReference type="PANTHER" id="PTHR43065">
    <property type="entry name" value="SENSOR HISTIDINE KINASE"/>
    <property type="match status" value="1"/>
</dbReference>
<dbReference type="SUPFAM" id="SSF55874">
    <property type="entry name" value="ATPase domain of HSP90 chaperone/DNA topoisomerase II/histidine kinase"/>
    <property type="match status" value="1"/>
</dbReference>
<dbReference type="CDD" id="cd00082">
    <property type="entry name" value="HisKA"/>
    <property type="match status" value="1"/>
</dbReference>
<evidence type="ECO:0000256" key="2">
    <source>
        <dbReference type="ARBA" id="ARBA00012438"/>
    </source>
</evidence>
<reference evidence="8 9" key="1">
    <citation type="submission" date="2020-02" db="EMBL/GenBank/DDBJ databases">
        <title>Rhodobacter translucens sp. nov., a novel bacterium isolated from activated sludge.</title>
        <authorList>
            <person name="Liu J."/>
        </authorList>
    </citation>
    <scope>NUCLEOTIDE SEQUENCE [LARGE SCALE GENOMIC DNA]</scope>
    <source>
        <strain evidence="8 9">HX-7-19</strain>
    </source>
</reference>
<name>A0A6M1TXW9_9RHOB</name>
<feature type="transmembrane region" description="Helical" evidence="5">
    <location>
        <begin position="49"/>
        <end position="66"/>
    </location>
</feature>
<dbReference type="SMART" id="SM00388">
    <property type="entry name" value="HisKA"/>
    <property type="match status" value="1"/>
</dbReference>
<proteinExistence type="predicted"/>
<dbReference type="PANTHER" id="PTHR43065:SF42">
    <property type="entry name" value="TWO-COMPONENT SENSOR PPRA"/>
    <property type="match status" value="1"/>
</dbReference>
<dbReference type="SMART" id="SM00387">
    <property type="entry name" value="HATPase_c"/>
    <property type="match status" value="1"/>
</dbReference>
<sequence>MEDRTPRRGGILTGLPLGQGGGEIWLRLALAAGIAVAIAGLLLRLPSGIMIAGLLLGLGMAALVSLQDLARLRRQAGAAAAASGAVAGEAEGDLFESLAVPLLQFDAAGGLIRANATARALLDLAPGDLPEPAGIFVDLGRPIRDWIVDVAQGRLPGGAEMAGLRGRSRGEEAERFLQVTLRPDGAGGALAILQDTTTIKRMEAQFAQGQKMQAIGQLAGGIAHDFNNLLTAISGHCDLLLLGRSADDPDHGDLLQIRQNANRAAALVAQLLAFSRKQTLKPERLDLAETLADLTHLLNRLLGEKVGLDLLHARAPVAIRADRRQLEQVMVNLVVNARDAMPEGGVVQIETRLERLEREVIRDRAILPRGEHVVIAVRDTGCGIGPEHMGKIFEPFYTTKRIGEGTGLGLSTAYGIVKQSGGFIFVSSTPGEGTEFELWFPQCSDLPAEPVAAPAARRGARRSDAVVLLVEDEVPVRTFAARALRLRGLSVLEAANAEAALALLEDAALHVDVFVTDVVMPGLDGPGWVRQALERRPGVRTVFISGYAEESLSDDQARIPNSVFLPKPFSLTELTETVQAQLAA</sequence>
<dbReference type="InterPro" id="IPR036097">
    <property type="entry name" value="HisK_dim/P_sf"/>
</dbReference>
<feature type="transmembrane region" description="Helical" evidence="5">
    <location>
        <begin position="24"/>
        <end position="43"/>
    </location>
</feature>
<comment type="catalytic activity">
    <reaction evidence="1">
        <text>ATP + protein L-histidine = ADP + protein N-phospho-L-histidine.</text>
        <dbReference type="EC" id="2.7.13.3"/>
    </reaction>
</comment>
<evidence type="ECO:0000259" key="6">
    <source>
        <dbReference type="PROSITE" id="PS50109"/>
    </source>
</evidence>
<evidence type="ECO:0000313" key="9">
    <source>
        <dbReference type="Proteomes" id="UP000474758"/>
    </source>
</evidence>
<dbReference type="SUPFAM" id="SSF47384">
    <property type="entry name" value="Homodimeric domain of signal transducing histidine kinase"/>
    <property type="match status" value="1"/>
</dbReference>
<keyword evidence="5" id="KW-0472">Membrane</keyword>
<dbReference type="Pfam" id="PF00512">
    <property type="entry name" value="HisKA"/>
    <property type="match status" value="1"/>
</dbReference>
<gene>
    <name evidence="8" type="ORF">G5V65_19295</name>
</gene>
<dbReference type="EMBL" id="JAALFE010000029">
    <property type="protein sequence ID" value="NGQ93040.1"/>
    <property type="molecule type" value="Genomic_DNA"/>
</dbReference>
<evidence type="ECO:0000256" key="4">
    <source>
        <dbReference type="PROSITE-ProRule" id="PRU00169"/>
    </source>
</evidence>
<comment type="caution">
    <text evidence="8">The sequence shown here is derived from an EMBL/GenBank/DDBJ whole genome shotgun (WGS) entry which is preliminary data.</text>
</comment>
<feature type="modified residue" description="4-aspartylphosphate" evidence="4">
    <location>
        <position position="517"/>
    </location>
</feature>
<dbReference type="PROSITE" id="PS50110">
    <property type="entry name" value="RESPONSE_REGULATORY"/>
    <property type="match status" value="1"/>
</dbReference>
<evidence type="ECO:0000256" key="5">
    <source>
        <dbReference type="SAM" id="Phobius"/>
    </source>
</evidence>
<feature type="domain" description="Histidine kinase" evidence="6">
    <location>
        <begin position="221"/>
        <end position="444"/>
    </location>
</feature>